<gene>
    <name evidence="2" type="ORF">HMPREF9436_01272</name>
</gene>
<protein>
    <submittedName>
        <fullName evidence="2">Uncharacterized protein</fullName>
    </submittedName>
</protein>
<evidence type="ECO:0000313" key="3">
    <source>
        <dbReference type="Proteomes" id="UP000006028"/>
    </source>
</evidence>
<dbReference type="BioCyc" id="FCF748224-HMP:GTSS-2495-MONOMER"/>
<proteinExistence type="predicted"/>
<feature type="compositionally biased region" description="Basic residues" evidence="1">
    <location>
        <begin position="1"/>
        <end position="10"/>
    </location>
</feature>
<name>E2ZHY2_9FIRM</name>
<accession>E2ZHY2</accession>
<sequence>MRTAQRRAKGKQSSLTRTAARITAQGGKASPGFPLAANPLCPGRRSPLLALV</sequence>
<reference evidence="2 3" key="1">
    <citation type="submission" date="2010-08" db="EMBL/GenBank/DDBJ databases">
        <authorList>
            <person name="Weinstock G."/>
            <person name="Sodergren E."/>
            <person name="Clifton S."/>
            <person name="Fulton L."/>
            <person name="Fulton B."/>
            <person name="Courtney L."/>
            <person name="Fronick C."/>
            <person name="Harrison M."/>
            <person name="Strong C."/>
            <person name="Farmer C."/>
            <person name="Delahaunty K."/>
            <person name="Markovic C."/>
            <person name="Hall O."/>
            <person name="Minx P."/>
            <person name="Tomlinson C."/>
            <person name="Mitreva M."/>
            <person name="Hou S."/>
            <person name="Chen J."/>
            <person name="Wollam A."/>
            <person name="Pepin K.H."/>
            <person name="Johnson M."/>
            <person name="Bhonagiri V."/>
            <person name="Zhang X."/>
            <person name="Suruliraj S."/>
            <person name="Warren W."/>
            <person name="Chinwalla A."/>
            <person name="Mardis E.R."/>
            <person name="Wilson R.K."/>
        </authorList>
    </citation>
    <scope>NUCLEOTIDE SEQUENCE [LARGE SCALE GENOMIC DNA]</scope>
    <source>
        <strain evidence="2 3">KLE1255</strain>
    </source>
</reference>
<evidence type="ECO:0000313" key="2">
    <source>
        <dbReference type="EMBL" id="EFQ07210.1"/>
    </source>
</evidence>
<dbReference type="Proteomes" id="UP000006028">
    <property type="component" value="Unassembled WGS sequence"/>
</dbReference>
<evidence type="ECO:0000256" key="1">
    <source>
        <dbReference type="SAM" id="MobiDB-lite"/>
    </source>
</evidence>
<dbReference type="HOGENOM" id="CLU_3080048_0_0_9"/>
<feature type="region of interest" description="Disordered" evidence="1">
    <location>
        <begin position="1"/>
        <end position="33"/>
    </location>
</feature>
<comment type="caution">
    <text evidence="2">The sequence shown here is derived from an EMBL/GenBank/DDBJ whole genome shotgun (WGS) entry which is preliminary data.</text>
</comment>
<dbReference type="AlphaFoldDB" id="E2ZHY2"/>
<organism evidence="2 3">
    <name type="scientific">Faecalibacterium cf. prausnitzii KLE1255</name>
    <dbReference type="NCBI Taxonomy" id="748224"/>
    <lineage>
        <taxon>Bacteria</taxon>
        <taxon>Bacillati</taxon>
        <taxon>Bacillota</taxon>
        <taxon>Clostridia</taxon>
        <taxon>Eubacteriales</taxon>
        <taxon>Oscillospiraceae</taxon>
        <taxon>Faecalibacterium</taxon>
    </lineage>
</organism>
<dbReference type="EMBL" id="AECU01000106">
    <property type="protein sequence ID" value="EFQ07210.1"/>
    <property type="molecule type" value="Genomic_DNA"/>
</dbReference>